<dbReference type="Gene3D" id="2.30.30.140">
    <property type="match status" value="1"/>
</dbReference>
<comment type="subcellular location">
    <subcellularLocation>
        <location evidence="1 5">Cytoplasm</location>
    </subcellularLocation>
</comment>
<dbReference type="GO" id="GO:0031047">
    <property type="term" value="P:regulatory ncRNA-mediated gene silencing"/>
    <property type="evidence" value="ECO:0007669"/>
    <property type="project" value="UniProtKB-UniRule"/>
</dbReference>
<sequence>MSAYEPVSCYSGPLTMAQGQWLRGTVKAVSSGDCLTIVGSVKSGPPPEKTITLSSLMSPRLARRDTKDEPWAWQSREYLRKKVIGKAVVFKVDYAVPSINREFGSVFMDDTNLALDVVANGWARVKTQVNAQSEQSPYLADLVKAEEQAQSQGLGMWNKTPGAAEASVRDLPPSGVGEGSTFDALGLLDECKGKAIPALVEMVRDGSTIRVWLLPSYQFVQVYTTGIQCPSMGRRPPPVEAVPETAKAETNGGSGAASEPLTSAQRLAAANAPVEVAPDPFAREAKHFTETRVLHRDVRIVLDGVDKYNNLFGSIFYSENDVAQDLALQLVSQGLARVVEWSAAMLEPLAKEKLKATERQAKLDKLRLWVNFVPAPSNSVAVRDDNFTGVVIEVVSGDCVVVADDAAPEGSPLAERRVNLSSIRAPKVGNPRRDEKPAPHAREAKEFLRSRLIGQKVAVQMEYTRKVAPTDGPVPAPGGERNMEFGSLFLLDKSKDAEGATVAPTANGEAPAPGINVAEMVVGRGFATVVRHRDFEERSTYYENLVAAEARATKKKAGMHSAKEPPVAHLNDISDRTAAAKAKQFLPFLQRSGRQPAVVDYVLSGHRFKLIIPKESVAVAFSLAGVRCPGRGEPFADEALAFMRRRISQRSVEIEVETVDKTGTFLGSLFENKVNVAVALLENGLAKLHPNFDPSRTASAVDLQRAEEKARTHKVKVWENYDPAAEAAAEAASTSDTKGEVLNVRVTEVVDGSRFYAQVESDSRLSSIEAQLEGLKLKEKVLPAGAFAPKRGELVLGQFTLDDSFARALIVEAPKQATGTGGDKYEVFYVDYGNKETLPVSRLRPMEPGLAAVPQQSHLCSLAHVKVPGLDEEFGVDAAQLLQETVADKKLVARVEERDNSAGRTKGQGVGPRMIVTLVDPESSATIQSVLLEAGLARLEKAGRGASRQKREALEALQEHQELAKKERLNIWQYGDVGSDDEEEPRAWGRR</sequence>
<dbReference type="PANTHER" id="PTHR12302:SF2">
    <property type="entry name" value="STAPHYLOCOCCAL NUCLEASE DOMAIN-CONTAINING PROTEIN 1"/>
    <property type="match status" value="1"/>
</dbReference>
<keyword evidence="4" id="KW-0677">Repeat</keyword>
<dbReference type="SUPFAM" id="SSF63748">
    <property type="entry name" value="Tudor/PWWP/MBT"/>
    <property type="match status" value="1"/>
</dbReference>
<gene>
    <name evidence="9" type="ORF">KFL_006160030</name>
</gene>
<dbReference type="InterPro" id="IPR002999">
    <property type="entry name" value="Tudor"/>
</dbReference>
<dbReference type="SUPFAM" id="SSF50199">
    <property type="entry name" value="Staphylococcal nuclease"/>
    <property type="match status" value="5"/>
</dbReference>
<dbReference type="GO" id="GO:0005829">
    <property type="term" value="C:cytosol"/>
    <property type="evidence" value="ECO:0000318"/>
    <property type="project" value="GO_Central"/>
</dbReference>
<evidence type="ECO:0000256" key="3">
    <source>
        <dbReference type="ARBA" id="ARBA00022553"/>
    </source>
</evidence>
<dbReference type="InterPro" id="IPR016071">
    <property type="entry name" value="Staphylococal_nuclease_OB-fold"/>
</dbReference>
<keyword evidence="2 5" id="KW-0963">Cytoplasm</keyword>
<evidence type="ECO:0000313" key="10">
    <source>
        <dbReference type="Proteomes" id="UP000054558"/>
    </source>
</evidence>
<proteinExistence type="predicted"/>
<reference evidence="9 10" key="1">
    <citation type="journal article" date="2014" name="Nat. Commun.">
        <title>Klebsormidium flaccidum genome reveals primary factors for plant terrestrial adaptation.</title>
        <authorList>
            <person name="Hori K."/>
            <person name="Maruyama F."/>
            <person name="Fujisawa T."/>
            <person name="Togashi T."/>
            <person name="Yamamoto N."/>
            <person name="Seo M."/>
            <person name="Sato S."/>
            <person name="Yamada T."/>
            <person name="Mori H."/>
            <person name="Tajima N."/>
            <person name="Moriyama T."/>
            <person name="Ikeuchi M."/>
            <person name="Watanabe M."/>
            <person name="Wada H."/>
            <person name="Kobayashi K."/>
            <person name="Saito M."/>
            <person name="Masuda T."/>
            <person name="Sasaki-Sekimoto Y."/>
            <person name="Mashiguchi K."/>
            <person name="Awai K."/>
            <person name="Shimojima M."/>
            <person name="Masuda S."/>
            <person name="Iwai M."/>
            <person name="Nobusawa T."/>
            <person name="Narise T."/>
            <person name="Kondo S."/>
            <person name="Saito H."/>
            <person name="Sato R."/>
            <person name="Murakawa M."/>
            <person name="Ihara Y."/>
            <person name="Oshima-Yamada Y."/>
            <person name="Ohtaka K."/>
            <person name="Satoh M."/>
            <person name="Sonobe K."/>
            <person name="Ishii M."/>
            <person name="Ohtani R."/>
            <person name="Kanamori-Sato M."/>
            <person name="Honoki R."/>
            <person name="Miyazaki D."/>
            <person name="Mochizuki H."/>
            <person name="Umetsu J."/>
            <person name="Higashi K."/>
            <person name="Shibata D."/>
            <person name="Kamiya Y."/>
            <person name="Sato N."/>
            <person name="Nakamura Y."/>
            <person name="Tabata S."/>
            <person name="Ida S."/>
            <person name="Kurokawa K."/>
            <person name="Ohta H."/>
        </authorList>
    </citation>
    <scope>NUCLEOTIDE SEQUENCE [LARGE SCALE GENOMIC DNA]</scope>
    <source>
        <strain evidence="9 10">NIES-2285</strain>
    </source>
</reference>
<dbReference type="FunFam" id="2.40.50.90:FF:000015">
    <property type="entry name" value="Ribonuclease"/>
    <property type="match status" value="1"/>
</dbReference>
<dbReference type="GO" id="GO:0005634">
    <property type="term" value="C:nucleus"/>
    <property type="evidence" value="ECO:0000318"/>
    <property type="project" value="GO_Central"/>
</dbReference>
<feature type="domain" description="TNase-like" evidence="8">
    <location>
        <begin position="385"/>
        <end position="562"/>
    </location>
</feature>
<dbReference type="Pfam" id="PF00567">
    <property type="entry name" value="TUDOR"/>
    <property type="match status" value="1"/>
</dbReference>
<dbReference type="FunFam" id="2.40.50.90:FF:000010">
    <property type="entry name" value="Ribonuclease"/>
    <property type="match status" value="1"/>
</dbReference>
<dbReference type="PROSITE" id="PS50304">
    <property type="entry name" value="TUDOR"/>
    <property type="match status" value="1"/>
</dbReference>
<dbReference type="Pfam" id="PF00565">
    <property type="entry name" value="SNase"/>
    <property type="match status" value="5"/>
</dbReference>
<evidence type="ECO:0000259" key="7">
    <source>
        <dbReference type="PROSITE" id="PS50304"/>
    </source>
</evidence>
<dbReference type="STRING" id="105231.A0A1Y1ILB3"/>
<dbReference type="FunFam" id="2.30.30.140:FF:000018">
    <property type="entry name" value="Serine/threonine-protein kinase 31"/>
    <property type="match status" value="1"/>
</dbReference>
<dbReference type="FunFam" id="2.40.50.90:FF:000018">
    <property type="entry name" value="Ribonuclease"/>
    <property type="match status" value="1"/>
</dbReference>
<keyword evidence="10" id="KW-1185">Reference proteome</keyword>
<dbReference type="EMBL" id="DF237565">
    <property type="protein sequence ID" value="GAQ90229.1"/>
    <property type="molecule type" value="Genomic_DNA"/>
</dbReference>
<dbReference type="GO" id="GO:0006402">
    <property type="term" value="P:mRNA catabolic process"/>
    <property type="evidence" value="ECO:0000318"/>
    <property type="project" value="GO_Central"/>
</dbReference>
<comment type="function">
    <text evidence="5">Cytoprotective ribonuclease (RNase) required for resistance to abiotic stresses, acting as a positive regulator of mRNA decapping during stress.</text>
</comment>
<accession>A0A1Y1ILB3</accession>
<feature type="domain" description="TNase-like" evidence="8">
    <location>
        <begin position="20"/>
        <end position="159"/>
    </location>
</feature>
<evidence type="ECO:0000256" key="5">
    <source>
        <dbReference type="PIRNR" id="PIRNR017179"/>
    </source>
</evidence>
<dbReference type="InterPro" id="IPR016685">
    <property type="entry name" value="Silence_cplx_Nase-comp_TudorSN"/>
</dbReference>
<dbReference type="SMART" id="SM00318">
    <property type="entry name" value="SNc"/>
    <property type="match status" value="4"/>
</dbReference>
<dbReference type="AlphaFoldDB" id="A0A1Y1ILB3"/>
<feature type="domain" description="Tudor" evidence="7">
    <location>
        <begin position="788"/>
        <end position="853"/>
    </location>
</feature>
<feature type="region of interest" description="Disordered" evidence="6">
    <location>
        <begin position="155"/>
        <end position="175"/>
    </location>
</feature>
<feature type="domain" description="TNase-like" evidence="8">
    <location>
        <begin position="593"/>
        <end position="720"/>
    </location>
</feature>
<dbReference type="PANTHER" id="PTHR12302">
    <property type="entry name" value="EBNA2 BINDING PROTEIN P100"/>
    <property type="match status" value="1"/>
</dbReference>
<evidence type="ECO:0000256" key="4">
    <source>
        <dbReference type="ARBA" id="ARBA00022737"/>
    </source>
</evidence>
<dbReference type="GO" id="GO:0004518">
    <property type="term" value="F:nuclease activity"/>
    <property type="evidence" value="ECO:0000318"/>
    <property type="project" value="GO_Central"/>
</dbReference>
<dbReference type="GO" id="GO:0003723">
    <property type="term" value="F:RNA binding"/>
    <property type="evidence" value="ECO:0000318"/>
    <property type="project" value="GO_Central"/>
</dbReference>
<evidence type="ECO:0000256" key="1">
    <source>
        <dbReference type="ARBA" id="ARBA00004496"/>
    </source>
</evidence>
<evidence type="ECO:0000313" key="9">
    <source>
        <dbReference type="EMBL" id="GAQ90229.1"/>
    </source>
</evidence>
<feature type="domain" description="TNase-like" evidence="8">
    <location>
        <begin position="194"/>
        <end position="371"/>
    </location>
</feature>
<dbReference type="Proteomes" id="UP000054558">
    <property type="component" value="Unassembled WGS sequence"/>
</dbReference>
<feature type="region of interest" description="Disordered" evidence="6">
    <location>
        <begin position="233"/>
        <end position="259"/>
    </location>
</feature>
<name>A0A1Y1ILB3_KLENI</name>
<evidence type="ECO:0000256" key="2">
    <source>
        <dbReference type="ARBA" id="ARBA00022490"/>
    </source>
</evidence>
<dbReference type="InterPro" id="IPR047395">
    <property type="entry name" value="Tudor_AtTudor1-like"/>
</dbReference>
<dbReference type="Gene3D" id="2.40.50.90">
    <property type="match status" value="5"/>
</dbReference>
<evidence type="ECO:0000256" key="6">
    <source>
        <dbReference type="SAM" id="MobiDB-lite"/>
    </source>
</evidence>
<dbReference type="OMA" id="ARCADHH"/>
<dbReference type="PIRSF" id="PIRSF017179">
    <property type="entry name" value="RISC-Tudor-SN"/>
    <property type="match status" value="1"/>
</dbReference>
<dbReference type="InterPro" id="IPR035437">
    <property type="entry name" value="SNase_OB-fold_sf"/>
</dbReference>
<dbReference type="GO" id="GO:0031332">
    <property type="term" value="C:RNAi effector complex"/>
    <property type="evidence" value="ECO:0007669"/>
    <property type="project" value="InterPro"/>
</dbReference>
<dbReference type="OrthoDB" id="10023235at2759"/>
<organism evidence="9 10">
    <name type="scientific">Klebsormidium nitens</name>
    <name type="common">Green alga</name>
    <name type="synonym">Ulothrix nitens</name>
    <dbReference type="NCBI Taxonomy" id="105231"/>
    <lineage>
        <taxon>Eukaryota</taxon>
        <taxon>Viridiplantae</taxon>
        <taxon>Streptophyta</taxon>
        <taxon>Klebsormidiophyceae</taxon>
        <taxon>Klebsormidiales</taxon>
        <taxon>Klebsormidiaceae</taxon>
        <taxon>Klebsormidium</taxon>
    </lineage>
</organism>
<evidence type="ECO:0000259" key="8">
    <source>
        <dbReference type="PROSITE" id="PS50830"/>
    </source>
</evidence>
<keyword evidence="3" id="KW-0597">Phosphoprotein</keyword>
<dbReference type="CDD" id="cd20443">
    <property type="entry name" value="Tudor_AtTudor1-like"/>
    <property type="match status" value="1"/>
</dbReference>
<dbReference type="SMART" id="SM00333">
    <property type="entry name" value="TUDOR"/>
    <property type="match status" value="1"/>
</dbReference>
<dbReference type="PROSITE" id="PS50830">
    <property type="entry name" value="TNASE_3"/>
    <property type="match status" value="4"/>
</dbReference>
<protein>
    <recommendedName>
        <fullName evidence="5">Ribonuclease</fullName>
    </recommendedName>
</protein>